<dbReference type="Pfam" id="PF24568">
    <property type="entry name" value="CC_PcsB"/>
    <property type="match status" value="1"/>
</dbReference>
<feature type="domain" description="Peptidoglycan hydrolase PcsB coiled-coil" evidence="6">
    <location>
        <begin position="85"/>
        <end position="158"/>
    </location>
</feature>
<dbReference type="SUPFAM" id="SSF50685">
    <property type="entry name" value="Barwin-like endoglucanases"/>
    <property type="match status" value="1"/>
</dbReference>
<dbReference type="Proteomes" id="UP000674938">
    <property type="component" value="Unassembled WGS sequence"/>
</dbReference>
<dbReference type="GO" id="GO:0019867">
    <property type="term" value="C:outer membrane"/>
    <property type="evidence" value="ECO:0007669"/>
    <property type="project" value="InterPro"/>
</dbReference>
<feature type="compositionally biased region" description="Basic and acidic residues" evidence="3">
    <location>
        <begin position="221"/>
        <end position="235"/>
    </location>
</feature>
<reference evidence="7" key="1">
    <citation type="submission" date="2020-12" db="EMBL/GenBank/DDBJ databases">
        <title>Vagococcus allomyrinae sp. nov. and Enterococcus lavae sp. nov., isolated from the larvae of Allomyrina dichotoma.</title>
        <authorList>
            <person name="Lee S.D."/>
        </authorList>
    </citation>
    <scope>NUCLEOTIDE SEQUENCE</scope>
    <source>
        <strain evidence="7">BWB3-3</strain>
    </source>
</reference>
<dbReference type="Gene3D" id="2.40.40.10">
    <property type="entry name" value="RlpA-like domain"/>
    <property type="match status" value="1"/>
</dbReference>
<organism evidence="7 8">
    <name type="scientific">Vagococcus allomyrinae</name>
    <dbReference type="NCBI Taxonomy" id="2794353"/>
    <lineage>
        <taxon>Bacteria</taxon>
        <taxon>Bacillati</taxon>
        <taxon>Bacillota</taxon>
        <taxon>Bacilli</taxon>
        <taxon>Lactobacillales</taxon>
        <taxon>Enterococcaceae</taxon>
        <taxon>Vagococcus</taxon>
    </lineage>
</organism>
<dbReference type="EMBL" id="JAEEGA010000021">
    <property type="protein sequence ID" value="MBP1044000.1"/>
    <property type="molecule type" value="Genomic_DNA"/>
</dbReference>
<accession>A0A940PAF7</accession>
<keyword evidence="8" id="KW-1185">Reference proteome</keyword>
<evidence type="ECO:0000256" key="3">
    <source>
        <dbReference type="SAM" id="MobiDB-lite"/>
    </source>
</evidence>
<evidence type="ECO:0000259" key="6">
    <source>
        <dbReference type="Pfam" id="PF24568"/>
    </source>
</evidence>
<evidence type="ECO:0008006" key="9">
    <source>
        <dbReference type="Google" id="ProtNLM"/>
    </source>
</evidence>
<evidence type="ECO:0000256" key="2">
    <source>
        <dbReference type="SAM" id="Coils"/>
    </source>
</evidence>
<dbReference type="Pfam" id="PF06725">
    <property type="entry name" value="3D"/>
    <property type="match status" value="1"/>
</dbReference>
<keyword evidence="2" id="KW-0175">Coiled coil</keyword>
<evidence type="ECO:0000313" key="8">
    <source>
        <dbReference type="Proteomes" id="UP000674938"/>
    </source>
</evidence>
<dbReference type="GO" id="GO:0004553">
    <property type="term" value="F:hydrolase activity, hydrolyzing O-glycosyl compounds"/>
    <property type="evidence" value="ECO:0007669"/>
    <property type="project" value="InterPro"/>
</dbReference>
<feature type="domain" description="3D" evidence="5">
    <location>
        <begin position="311"/>
        <end position="376"/>
    </location>
</feature>
<dbReference type="InterPro" id="IPR059180">
    <property type="entry name" value="3D_YorM"/>
</dbReference>
<dbReference type="InterPro" id="IPR036908">
    <property type="entry name" value="RlpA-like_sf"/>
</dbReference>
<protein>
    <recommendedName>
        <fullName evidence="9">3D domain-containing protein</fullName>
    </recommendedName>
</protein>
<sequence length="377" mass="40247">MKSRKMTYLMVLTILVAVVMPSIALADSVDEIKNKEAEVKKQGETINAEIDSVVAAINAKYQDLAKLDSKISDSQKEIEQTETDIVATQESIEKRSGVVAERMKDMQLRGVGQNSLQALLEAESFSDFINRAYAVTVLQNAENSKIESLYEDKEKLSQLEAKLIETQTNLESQQQTAEAEKASLDTEVAGLKDKLASNASTLDSLTAERVSKENEIREAAAAKAAEETRLKEEAAKQLVQTSNATNNSSTTESGTDTSNSGGGQTTTPPVVPPTVVPPVTPPATGGINGQATAYIATGNNTATGTVPTVGRTIAVDPSRIPLGSRVQIVVPSMPQYSGVYTAEDTGGAVNGYIIDMFVGSENEARNFGRRSIIITVL</sequence>
<feature type="signal peptide" evidence="4">
    <location>
        <begin position="1"/>
        <end position="26"/>
    </location>
</feature>
<evidence type="ECO:0000259" key="5">
    <source>
        <dbReference type="Pfam" id="PF06725"/>
    </source>
</evidence>
<feature type="coiled-coil region" evidence="2">
    <location>
        <begin position="64"/>
        <end position="91"/>
    </location>
</feature>
<dbReference type="RefSeq" id="WP_209532030.1">
    <property type="nucleotide sequence ID" value="NZ_JAEEGA010000021.1"/>
</dbReference>
<evidence type="ECO:0000256" key="4">
    <source>
        <dbReference type="SAM" id="SignalP"/>
    </source>
</evidence>
<feature type="compositionally biased region" description="Pro residues" evidence="3">
    <location>
        <begin position="269"/>
        <end position="281"/>
    </location>
</feature>
<feature type="chain" id="PRO_5037781258" description="3D domain-containing protein" evidence="4">
    <location>
        <begin position="27"/>
        <end position="377"/>
    </location>
</feature>
<comment type="caution">
    <text evidence="7">The sequence shown here is derived from an EMBL/GenBank/DDBJ whole genome shotgun (WGS) entry which is preliminary data.</text>
</comment>
<dbReference type="InterPro" id="IPR010611">
    <property type="entry name" value="3D_dom"/>
</dbReference>
<gene>
    <name evidence="7" type="ORF">I6N95_23605</name>
</gene>
<name>A0A940PAF7_9ENTE</name>
<evidence type="ECO:0000256" key="1">
    <source>
        <dbReference type="ARBA" id="ARBA00022729"/>
    </source>
</evidence>
<evidence type="ECO:0000313" key="7">
    <source>
        <dbReference type="EMBL" id="MBP1044000.1"/>
    </source>
</evidence>
<dbReference type="InterPro" id="IPR051933">
    <property type="entry name" value="Resuscitation_pf_RpfB"/>
</dbReference>
<proteinExistence type="predicted"/>
<keyword evidence="1 4" id="KW-0732">Signal</keyword>
<dbReference type="InterPro" id="IPR057309">
    <property type="entry name" value="PcsB_CC"/>
</dbReference>
<dbReference type="AlphaFoldDB" id="A0A940PAF7"/>
<feature type="compositionally biased region" description="Low complexity" evidence="3">
    <location>
        <begin position="241"/>
        <end position="259"/>
    </location>
</feature>
<dbReference type="PANTHER" id="PTHR39160:SF4">
    <property type="entry name" value="RESUSCITATION-PROMOTING FACTOR RPFB"/>
    <property type="match status" value="1"/>
</dbReference>
<dbReference type="PANTHER" id="PTHR39160">
    <property type="entry name" value="CELL WALL-BINDING PROTEIN YOCH"/>
    <property type="match status" value="1"/>
</dbReference>
<dbReference type="CDD" id="cd14667">
    <property type="entry name" value="3D_containing_proteins"/>
    <property type="match status" value="1"/>
</dbReference>
<dbReference type="GO" id="GO:0009254">
    <property type="term" value="P:peptidoglycan turnover"/>
    <property type="evidence" value="ECO:0007669"/>
    <property type="project" value="InterPro"/>
</dbReference>
<dbReference type="Gene3D" id="6.10.250.3150">
    <property type="match status" value="1"/>
</dbReference>
<feature type="region of interest" description="Disordered" evidence="3">
    <location>
        <begin position="221"/>
        <end position="285"/>
    </location>
</feature>